<evidence type="ECO:0000256" key="2">
    <source>
        <dbReference type="SAM" id="MobiDB-lite"/>
    </source>
</evidence>
<protein>
    <recommendedName>
        <fullName evidence="5">Phosphoglycerate mutase</fullName>
    </recommendedName>
</protein>
<dbReference type="EMBL" id="JAFFHA010000005">
    <property type="protein sequence ID" value="KAK4656322.1"/>
    <property type="molecule type" value="Genomic_DNA"/>
</dbReference>
<gene>
    <name evidence="3" type="ORF">QC762_310320</name>
</gene>
<evidence type="ECO:0008006" key="5">
    <source>
        <dbReference type="Google" id="ProtNLM"/>
    </source>
</evidence>
<dbReference type="CDD" id="cd07067">
    <property type="entry name" value="HP_PGM_like"/>
    <property type="match status" value="1"/>
</dbReference>
<dbReference type="SUPFAM" id="SSF53254">
    <property type="entry name" value="Phosphoglycerate mutase-like"/>
    <property type="match status" value="1"/>
</dbReference>
<proteinExistence type="predicted"/>
<keyword evidence="4" id="KW-1185">Reference proteome</keyword>
<dbReference type="PANTHER" id="PTHR46517:SF1">
    <property type="entry name" value="FRUCTOSE-2,6-BISPHOSPHATASE TIGAR"/>
    <property type="match status" value="1"/>
</dbReference>
<accession>A0ABR0GKR0</accession>
<feature type="region of interest" description="Disordered" evidence="2">
    <location>
        <begin position="294"/>
        <end position="315"/>
    </location>
</feature>
<evidence type="ECO:0000256" key="1">
    <source>
        <dbReference type="ARBA" id="ARBA00022801"/>
    </source>
</evidence>
<dbReference type="SMART" id="SM00855">
    <property type="entry name" value="PGAM"/>
    <property type="match status" value="1"/>
</dbReference>
<dbReference type="RefSeq" id="XP_062745297.1">
    <property type="nucleotide sequence ID" value="XM_062889328.1"/>
</dbReference>
<organism evidence="3 4">
    <name type="scientific">Podospora pseudocomata</name>
    <dbReference type="NCBI Taxonomy" id="2093779"/>
    <lineage>
        <taxon>Eukaryota</taxon>
        <taxon>Fungi</taxon>
        <taxon>Dikarya</taxon>
        <taxon>Ascomycota</taxon>
        <taxon>Pezizomycotina</taxon>
        <taxon>Sordariomycetes</taxon>
        <taxon>Sordariomycetidae</taxon>
        <taxon>Sordariales</taxon>
        <taxon>Podosporaceae</taxon>
        <taxon>Podospora</taxon>
    </lineage>
</organism>
<name>A0ABR0GKR0_9PEZI</name>
<dbReference type="Gene3D" id="3.40.50.1240">
    <property type="entry name" value="Phosphoglycerate mutase-like"/>
    <property type="match status" value="1"/>
</dbReference>
<dbReference type="PROSITE" id="PS00175">
    <property type="entry name" value="PG_MUTASE"/>
    <property type="match status" value="1"/>
</dbReference>
<evidence type="ECO:0000313" key="4">
    <source>
        <dbReference type="Proteomes" id="UP001323405"/>
    </source>
</evidence>
<evidence type="ECO:0000313" key="3">
    <source>
        <dbReference type="EMBL" id="KAK4656322.1"/>
    </source>
</evidence>
<dbReference type="InterPro" id="IPR029033">
    <property type="entry name" value="His_PPase_superfam"/>
</dbReference>
<dbReference type="Pfam" id="PF00300">
    <property type="entry name" value="His_Phos_1"/>
    <property type="match status" value="1"/>
</dbReference>
<reference evidence="3 4" key="1">
    <citation type="journal article" date="2023" name="bioRxiv">
        <title>High-quality genome assemblies of four members of thePodospora anserinaspecies complex.</title>
        <authorList>
            <person name="Ament-Velasquez S.L."/>
            <person name="Vogan A.A."/>
            <person name="Wallerman O."/>
            <person name="Hartmann F."/>
            <person name="Gautier V."/>
            <person name="Silar P."/>
            <person name="Giraud T."/>
            <person name="Johannesson H."/>
        </authorList>
    </citation>
    <scope>NUCLEOTIDE SEQUENCE [LARGE SCALE GENOMIC DNA]</scope>
    <source>
        <strain evidence="3 4">CBS 415.72m</strain>
    </source>
</reference>
<dbReference type="GeneID" id="87909235"/>
<keyword evidence="1" id="KW-0378">Hydrolase</keyword>
<sequence length="315" mass="34420">MVGFGTTNDLQNSFFGLAHFSLAFPLIFHSASLPTAPAASWEMRLFLVRHGETVDNVAGLYAGVRDSPLTAHGVLQARRLGEHIAKHHRVTHVFSSDLQRAVFTAVKVADAQLSQRQRCDTDNGDVPETIEKLEPVPLVDLRERDFRSAEGKKFGTAHDDVETHEEMRLRAARFVQGHLVPLLASRGSETVVVVVAHGLILNSLFRVLQARFGTGPRGSETSAAWSNTGYLEAVVKAVAADTEGSNAEDSGERKTKQPQLTMTVVGVNVLRHLEGLKKTKGGIGSAQFDKRQRTMDSFFGPASKKQRVDRESGIS</sequence>
<comment type="caution">
    <text evidence="3">The sequence shown here is derived from an EMBL/GenBank/DDBJ whole genome shotgun (WGS) entry which is preliminary data.</text>
</comment>
<dbReference type="PANTHER" id="PTHR46517">
    <property type="entry name" value="FRUCTOSE-2,6-BISPHOSPHATASE TIGAR"/>
    <property type="match status" value="1"/>
</dbReference>
<feature type="compositionally biased region" description="Basic and acidic residues" evidence="2">
    <location>
        <begin position="306"/>
        <end position="315"/>
    </location>
</feature>
<dbReference type="InterPro" id="IPR001345">
    <property type="entry name" value="PG/BPGM_mutase_AS"/>
</dbReference>
<dbReference type="Proteomes" id="UP001323405">
    <property type="component" value="Unassembled WGS sequence"/>
</dbReference>
<dbReference type="InterPro" id="IPR013078">
    <property type="entry name" value="His_Pase_superF_clade-1"/>
</dbReference>
<dbReference type="InterPro" id="IPR051695">
    <property type="entry name" value="Phosphoglycerate_Mutase"/>
</dbReference>